<dbReference type="PANTHER" id="PTHR46059:SF1">
    <property type="entry name" value="BETA-GALACTOSIDE ALPHA-2,6-SIALYLTRANSFERASE"/>
    <property type="match status" value="1"/>
</dbReference>
<evidence type="ECO:0000256" key="12">
    <source>
        <dbReference type="ARBA" id="ARBA00034249"/>
    </source>
</evidence>
<evidence type="ECO:0000256" key="6">
    <source>
        <dbReference type="ARBA" id="ARBA00022968"/>
    </source>
</evidence>
<accession>A0AAE0F7C8</accession>
<evidence type="ECO:0000256" key="11">
    <source>
        <dbReference type="ARBA" id="ARBA00023180"/>
    </source>
</evidence>
<dbReference type="AlphaFoldDB" id="A0AAE0F7C8"/>
<keyword evidence="3" id="KW-0328">Glycosyltransferase</keyword>
<evidence type="ECO:0000256" key="5">
    <source>
        <dbReference type="ARBA" id="ARBA00022692"/>
    </source>
</evidence>
<dbReference type="Proteomes" id="UP001190700">
    <property type="component" value="Unassembled WGS sequence"/>
</dbReference>
<feature type="region of interest" description="Disordered" evidence="15">
    <location>
        <begin position="466"/>
        <end position="502"/>
    </location>
</feature>
<dbReference type="CDD" id="cd19952">
    <property type="entry name" value="GT29"/>
    <property type="match status" value="1"/>
</dbReference>
<comment type="similarity">
    <text evidence="2">Belongs to the glycosyltransferase 29 family.</text>
</comment>
<dbReference type="GO" id="GO:0032580">
    <property type="term" value="C:Golgi cisterna membrane"/>
    <property type="evidence" value="ECO:0007669"/>
    <property type="project" value="UniProtKB-SubCell"/>
</dbReference>
<gene>
    <name evidence="16" type="ORF">CYMTET_36289</name>
</gene>
<name>A0AAE0F7C8_9CHLO</name>
<dbReference type="GO" id="GO:0003835">
    <property type="term" value="F:beta-galactoside alpha-2,6-sialyltransferase activity"/>
    <property type="evidence" value="ECO:0007669"/>
    <property type="project" value="UniProtKB-EC"/>
</dbReference>
<protein>
    <recommendedName>
        <fullName evidence="13">beta-galactoside alpha-(2,6)-sialyltransferase</fullName>
        <ecNumber evidence="13">2.4.3.1</ecNumber>
    </recommendedName>
</protein>
<keyword evidence="10" id="KW-1015">Disulfide bond</keyword>
<dbReference type="Gene3D" id="3.90.1480.20">
    <property type="entry name" value="Glycosyl transferase family 29"/>
    <property type="match status" value="1"/>
</dbReference>
<dbReference type="PANTHER" id="PTHR46059">
    <property type="entry name" value="BETA-GALACTOSIDE ALPHA-2,6-SIALYLTRANSFERASE"/>
    <property type="match status" value="1"/>
</dbReference>
<keyword evidence="17" id="KW-1185">Reference proteome</keyword>
<evidence type="ECO:0000256" key="4">
    <source>
        <dbReference type="ARBA" id="ARBA00022679"/>
    </source>
</evidence>
<feature type="coiled-coil region" evidence="14">
    <location>
        <begin position="393"/>
        <end position="420"/>
    </location>
</feature>
<organism evidence="16 17">
    <name type="scientific">Cymbomonas tetramitiformis</name>
    <dbReference type="NCBI Taxonomy" id="36881"/>
    <lineage>
        <taxon>Eukaryota</taxon>
        <taxon>Viridiplantae</taxon>
        <taxon>Chlorophyta</taxon>
        <taxon>Pyramimonadophyceae</taxon>
        <taxon>Pyramimonadales</taxon>
        <taxon>Pyramimonadaceae</taxon>
        <taxon>Cymbomonas</taxon>
    </lineage>
</organism>
<sequence>MMIRSLLNTVDAFKENGTDVPESAVEMAVKSMSLDGEAEPPERESDYWEYVAERQDDRALAWQTAVREAAPQLLHGMKFRIEQAKLKDVFMLYPWQLHPNAKVLAITKEPGKRHGRCALVGNSQRLLLTKRGEEIEAHDAVMRLNQAPIEGFDQFVGNKTTYRMINNHRSRSWVDLTTSAVARALVGESCVRGEGTAHSGAYGRKEKKVSLDDTVKSRLTLEENVTLIVSRTDEGQYFRTSKLLEKARPDVMTVLLSRQGVDVVGDILRAFKARVELMRGYPYPGKASPSSGFVGALLLLQLCNEVNVYGVGMGGQTTSWHYWEQRNFGSSREFSLDPHHSFDLEGDAMRALDAGKLLNHVMIKDEEEKTVNELKEFIPTFLKDVKANNKLKWRTAVEEKERQEEEAREAREAEERERQYILGNTTFTAQKFAADSKAAEQAAADAVQQNIRDPFSMNHAAYQSMADSDVDAQKELEEESRQSSALLANDLPDEEIRVGMHK</sequence>
<reference evidence="16 17" key="1">
    <citation type="journal article" date="2015" name="Genome Biol. Evol.">
        <title>Comparative Genomics of a Bacterivorous Green Alga Reveals Evolutionary Causalities and Consequences of Phago-Mixotrophic Mode of Nutrition.</title>
        <authorList>
            <person name="Burns J.A."/>
            <person name="Paasch A."/>
            <person name="Narechania A."/>
            <person name="Kim E."/>
        </authorList>
    </citation>
    <scope>NUCLEOTIDE SEQUENCE [LARGE SCALE GENOMIC DNA]</scope>
    <source>
        <strain evidence="16 17">PLY_AMNH</strain>
    </source>
</reference>
<dbReference type="InterPro" id="IPR038578">
    <property type="entry name" value="GT29-like_sf"/>
</dbReference>
<keyword evidence="4" id="KW-0808">Transferase</keyword>
<dbReference type="Pfam" id="PF00777">
    <property type="entry name" value="Glyco_transf_29"/>
    <property type="match status" value="2"/>
</dbReference>
<evidence type="ECO:0000256" key="13">
    <source>
        <dbReference type="ARBA" id="ARBA00034329"/>
    </source>
</evidence>
<keyword evidence="11" id="KW-0325">Glycoprotein</keyword>
<comment type="subcellular location">
    <subcellularLocation>
        <location evidence="1">Golgi apparatus</location>
        <location evidence="1">Golgi stack membrane</location>
        <topology evidence="1">Single-pass type II membrane protein</topology>
    </subcellularLocation>
</comment>
<evidence type="ECO:0000256" key="3">
    <source>
        <dbReference type="ARBA" id="ARBA00022676"/>
    </source>
</evidence>
<feature type="compositionally biased region" description="Basic and acidic residues" evidence="15">
    <location>
        <begin position="471"/>
        <end position="481"/>
    </location>
</feature>
<evidence type="ECO:0000256" key="10">
    <source>
        <dbReference type="ARBA" id="ARBA00023157"/>
    </source>
</evidence>
<proteinExistence type="inferred from homology"/>
<keyword evidence="14" id="KW-0175">Coiled coil</keyword>
<keyword evidence="8" id="KW-0333">Golgi apparatus</keyword>
<dbReference type="EMBL" id="LGRX02023512">
    <property type="protein sequence ID" value="KAK3254498.1"/>
    <property type="molecule type" value="Genomic_DNA"/>
</dbReference>
<keyword evidence="9" id="KW-0472">Membrane</keyword>
<evidence type="ECO:0000256" key="1">
    <source>
        <dbReference type="ARBA" id="ARBA00004447"/>
    </source>
</evidence>
<keyword evidence="5" id="KW-0812">Transmembrane</keyword>
<comment type="catalytic activity">
    <reaction evidence="12">
        <text>a beta-D-galactoside + CMP-N-acetyl-beta-neuraminate = an N-acetyl-alpha-neuraminyl-(2-&gt;6)-beta-D-galactosyl derivative + CMP + H(+)</text>
        <dbReference type="Rhea" id="RHEA:52104"/>
        <dbReference type="ChEBI" id="CHEBI:15378"/>
        <dbReference type="ChEBI" id="CHEBI:28034"/>
        <dbReference type="ChEBI" id="CHEBI:57812"/>
        <dbReference type="ChEBI" id="CHEBI:60377"/>
        <dbReference type="ChEBI" id="CHEBI:136398"/>
        <dbReference type="EC" id="2.4.3.1"/>
    </reaction>
</comment>
<keyword evidence="6" id="KW-0735">Signal-anchor</keyword>
<dbReference type="InterPro" id="IPR001675">
    <property type="entry name" value="Glyco_trans_29"/>
</dbReference>
<evidence type="ECO:0000313" key="16">
    <source>
        <dbReference type="EMBL" id="KAK3254498.1"/>
    </source>
</evidence>
<evidence type="ECO:0000256" key="9">
    <source>
        <dbReference type="ARBA" id="ARBA00023136"/>
    </source>
</evidence>
<evidence type="ECO:0000256" key="14">
    <source>
        <dbReference type="SAM" id="Coils"/>
    </source>
</evidence>
<evidence type="ECO:0000256" key="2">
    <source>
        <dbReference type="ARBA" id="ARBA00006003"/>
    </source>
</evidence>
<comment type="caution">
    <text evidence="16">The sequence shown here is derived from an EMBL/GenBank/DDBJ whole genome shotgun (WGS) entry which is preliminary data.</text>
</comment>
<dbReference type="EC" id="2.4.3.1" evidence="13"/>
<evidence type="ECO:0000256" key="7">
    <source>
        <dbReference type="ARBA" id="ARBA00022989"/>
    </source>
</evidence>
<evidence type="ECO:0000313" key="17">
    <source>
        <dbReference type="Proteomes" id="UP001190700"/>
    </source>
</evidence>
<keyword evidence="7" id="KW-1133">Transmembrane helix</keyword>
<evidence type="ECO:0000256" key="15">
    <source>
        <dbReference type="SAM" id="MobiDB-lite"/>
    </source>
</evidence>
<evidence type="ECO:0000256" key="8">
    <source>
        <dbReference type="ARBA" id="ARBA00023034"/>
    </source>
</evidence>